<comment type="caution">
    <text evidence="3">The sequence shown here is derived from an EMBL/GenBank/DDBJ whole genome shotgun (WGS) entry which is preliminary data.</text>
</comment>
<feature type="domain" description="UPF0261" evidence="1">
    <location>
        <begin position="5"/>
        <end position="178"/>
    </location>
</feature>
<dbReference type="PIRSF" id="PIRSF033271">
    <property type="entry name" value="UCP033271"/>
    <property type="match status" value="1"/>
</dbReference>
<organism evidence="3 4">
    <name type="scientific">Microbacterium aquimaris</name>
    <dbReference type="NCBI Taxonomy" id="459816"/>
    <lineage>
        <taxon>Bacteria</taxon>
        <taxon>Bacillati</taxon>
        <taxon>Actinomycetota</taxon>
        <taxon>Actinomycetes</taxon>
        <taxon>Micrococcales</taxon>
        <taxon>Microbacteriaceae</taxon>
        <taxon>Microbacterium</taxon>
    </lineage>
</organism>
<dbReference type="Pfam" id="PF06792">
    <property type="entry name" value="UPF0261"/>
    <property type="match status" value="1"/>
</dbReference>
<dbReference type="RefSeq" id="WP_194423612.1">
    <property type="nucleotide sequence ID" value="NZ_BAAAPT010000001.1"/>
</dbReference>
<name>A0ABU5N4C8_9MICO</name>
<gene>
    <name evidence="3" type="ORF">R2Q92_03765</name>
</gene>
<evidence type="ECO:0000259" key="1">
    <source>
        <dbReference type="Pfam" id="PF06792"/>
    </source>
</evidence>
<dbReference type="Proteomes" id="UP001291912">
    <property type="component" value="Unassembled WGS sequence"/>
</dbReference>
<reference evidence="3 4" key="1">
    <citation type="submission" date="2023-10" db="EMBL/GenBank/DDBJ databases">
        <title>Microbacterium xanthum sp. nov., isolated from seaweed.</title>
        <authorList>
            <person name="Lee S.D."/>
        </authorList>
    </citation>
    <scope>NUCLEOTIDE SEQUENCE [LARGE SCALE GENOMIC DNA]</scope>
    <source>
        <strain evidence="3 4">KCTC 19124</strain>
    </source>
</reference>
<dbReference type="EMBL" id="JAWJYN010000001">
    <property type="protein sequence ID" value="MDZ8160939.1"/>
    <property type="molecule type" value="Genomic_DNA"/>
</dbReference>
<dbReference type="InterPro" id="IPR056778">
    <property type="entry name" value="UPF0261_C"/>
</dbReference>
<dbReference type="Gene3D" id="3.40.50.12030">
    <property type="entry name" value="Uncharacterised protein family UPF0261, NC domain"/>
    <property type="match status" value="1"/>
</dbReference>
<dbReference type="PANTHER" id="PTHR31862:SF1">
    <property type="entry name" value="UPF0261 DOMAIN PROTEIN (AFU_ORTHOLOGUE AFUA_1G10120)"/>
    <property type="match status" value="1"/>
</dbReference>
<accession>A0ABU5N4C8</accession>
<dbReference type="InterPro" id="IPR051353">
    <property type="entry name" value="Tobamovirus_resist_UPF0261"/>
</dbReference>
<dbReference type="Gene3D" id="3.40.50.12020">
    <property type="entry name" value="Uncharacterised protein family UPF0261, NN domain"/>
    <property type="match status" value="1"/>
</dbReference>
<proteinExistence type="predicted"/>
<evidence type="ECO:0000259" key="2">
    <source>
        <dbReference type="Pfam" id="PF23189"/>
    </source>
</evidence>
<keyword evidence="4" id="KW-1185">Reference proteome</keyword>
<feature type="domain" description="UPF0261" evidence="2">
    <location>
        <begin position="191"/>
        <end position="403"/>
    </location>
</feature>
<dbReference type="Pfam" id="PF23189">
    <property type="entry name" value="UPF0261_C"/>
    <property type="match status" value="1"/>
</dbReference>
<sequence>MSLPVALIATLDTKGPEVAYLRDRLAALGVPSIVIDTGILGEPVGITPDVSHADLAEFGGITLERLQHAGTRGDAVALMRGFVVDYVDRLWREGRIAGGIAIGGVGVVMGAAALHRLPLGVPKIVIAPTASGHHEFAPYVGTKDVMVLHSVVDILGLHAIATTVFDNAAAAMAGMLEHGHALPAPDPTARYVGVTMLGNTTTAVGALAERLAEHGYEAVVFHSSGVGGRSMEELAEAGHFVGVIDYTTNEIVDHLTGGIHDAGPDRLRRVGRAGIPQVVVPACVDFSVFEADAIPERHRDRPLYEHNPQYTLMRTSEDEMAQVGEIFAARLNEATADVEVIVPTEGLSIPNAPGGVFWNPDADRRFLDTVRRDLREDIPVRTVALHADDPALGRLVADAFHTLHLARETKEQTS</sequence>
<dbReference type="PANTHER" id="PTHR31862">
    <property type="entry name" value="UPF0261 DOMAIN PROTEIN (AFU_ORTHOLOGUE AFUA_1G10120)"/>
    <property type="match status" value="1"/>
</dbReference>
<evidence type="ECO:0000313" key="4">
    <source>
        <dbReference type="Proteomes" id="UP001291912"/>
    </source>
</evidence>
<dbReference type="InterPro" id="IPR044122">
    <property type="entry name" value="UPF0261_N"/>
</dbReference>
<dbReference type="InterPro" id="IPR008322">
    <property type="entry name" value="UPF0261"/>
</dbReference>
<protein>
    <submittedName>
        <fullName evidence="3">Tm-1-like ATP-binding domain-containing protein</fullName>
    </submittedName>
</protein>
<dbReference type="CDD" id="cd15488">
    <property type="entry name" value="Tm-1-like"/>
    <property type="match status" value="1"/>
</dbReference>
<dbReference type="NCBIfam" id="NF002674">
    <property type="entry name" value="PRK02399.1-2"/>
    <property type="match status" value="1"/>
</dbReference>
<evidence type="ECO:0000313" key="3">
    <source>
        <dbReference type="EMBL" id="MDZ8160939.1"/>
    </source>
</evidence>